<gene>
    <name evidence="2" type="ORF">RM445_08400</name>
</gene>
<dbReference type="RefSeq" id="WP_311555561.1">
    <property type="nucleotide sequence ID" value="NZ_JAVREJ010000004.1"/>
</dbReference>
<keyword evidence="1" id="KW-1133">Transmembrane helix</keyword>
<protein>
    <recommendedName>
        <fullName evidence="4">ABC-2 type transport system permease protein</fullName>
    </recommendedName>
</protein>
<comment type="caution">
    <text evidence="2">The sequence shown here is derived from an EMBL/GenBank/DDBJ whole genome shotgun (WGS) entry which is preliminary data.</text>
</comment>
<dbReference type="Proteomes" id="UP001183202">
    <property type="component" value="Unassembled WGS sequence"/>
</dbReference>
<proteinExistence type="predicted"/>
<evidence type="ECO:0000256" key="1">
    <source>
        <dbReference type="SAM" id="Phobius"/>
    </source>
</evidence>
<evidence type="ECO:0000313" key="3">
    <source>
        <dbReference type="Proteomes" id="UP001183202"/>
    </source>
</evidence>
<organism evidence="2 3">
    <name type="scientific">Pseudonocardia charpentierae</name>
    <dbReference type="NCBI Taxonomy" id="3075545"/>
    <lineage>
        <taxon>Bacteria</taxon>
        <taxon>Bacillati</taxon>
        <taxon>Actinomycetota</taxon>
        <taxon>Actinomycetes</taxon>
        <taxon>Pseudonocardiales</taxon>
        <taxon>Pseudonocardiaceae</taxon>
        <taxon>Pseudonocardia</taxon>
    </lineage>
</organism>
<evidence type="ECO:0008006" key="4">
    <source>
        <dbReference type="Google" id="ProtNLM"/>
    </source>
</evidence>
<evidence type="ECO:0000313" key="2">
    <source>
        <dbReference type="EMBL" id="MDT0349540.1"/>
    </source>
</evidence>
<keyword evidence="1" id="KW-0812">Transmembrane</keyword>
<accession>A0ABU2N708</accession>
<sequence>MAVVAETMVRRWWTLRIRRPPTADPCGDGQVRCFNPVFYAVDTVVPLVTLGQRSAWYPNRAAPWGAAVDTWLNLATLLGWVLSSIFLLSFTRLARTA</sequence>
<keyword evidence="1" id="KW-0472">Membrane</keyword>
<name>A0ABU2N708_9PSEU</name>
<dbReference type="EMBL" id="JAVREJ010000004">
    <property type="protein sequence ID" value="MDT0349540.1"/>
    <property type="molecule type" value="Genomic_DNA"/>
</dbReference>
<feature type="transmembrane region" description="Helical" evidence="1">
    <location>
        <begin position="71"/>
        <end position="90"/>
    </location>
</feature>
<keyword evidence="3" id="KW-1185">Reference proteome</keyword>
<reference evidence="3" key="1">
    <citation type="submission" date="2023-07" db="EMBL/GenBank/DDBJ databases">
        <title>30 novel species of actinomycetes from the DSMZ collection.</title>
        <authorList>
            <person name="Nouioui I."/>
        </authorList>
    </citation>
    <scope>NUCLEOTIDE SEQUENCE [LARGE SCALE GENOMIC DNA]</scope>
    <source>
        <strain evidence="3">DSM 45834</strain>
    </source>
</reference>